<dbReference type="EMBL" id="CP060436">
    <property type="protein sequence ID" value="QPM92157.1"/>
    <property type="molecule type" value="Genomic_DNA"/>
</dbReference>
<name>A0A418SIJ3_9RHOB</name>
<dbReference type="RefSeq" id="WP_119838765.1">
    <property type="nucleotide sequence ID" value="NZ_CP060436.1"/>
</dbReference>
<dbReference type="SUPFAM" id="SSF53756">
    <property type="entry name" value="UDP-Glycosyltransferase/glycogen phosphorylase"/>
    <property type="match status" value="1"/>
</dbReference>
<dbReference type="OrthoDB" id="9778733at2"/>
<dbReference type="Gene3D" id="3.40.50.2000">
    <property type="entry name" value="Glycogen Phosphorylase B"/>
    <property type="match status" value="1"/>
</dbReference>
<evidence type="ECO:0000313" key="2">
    <source>
        <dbReference type="Proteomes" id="UP000283786"/>
    </source>
</evidence>
<accession>A0A418SIJ3</accession>
<sequence length="659" mass="72099">MTAPGRGAGPGADADADRAARLGRARKLFQSGQIAACWQEIAPLIALRDLTRAEAEALDFLRLGCALYRQGDLEAARALNASLPVERLTTLRYRLALRQRDPATARRLRRAPGNGPREQADFRTSAGLHALWAGRCSSGFALYAARHNAINFPRVLSAPLTHAPLPEDPGNDCDMIVLEQGLGEVLFHLAHIRAEGRHAHSSFTGQTKYAPLIRRYLSQARFVPFDQLSPGPAHLAGDFVARAWRRCGRIAPDRMLDSPTRHAFDLPIFGICWRGGSGQNRREERHIPLPFLLDMLPMGARYLALQHDLTGAERKILLADPRCAVPLGDISRNPVTTIDMIRPLAGVISVDSANWHMAGFCDVPLLAVMNRTAHWFWGRGADAASVFASATTVPKPQLTAEVIAPWVAARSADWQARPIRPLGARPRRRDPQRHAVNQPIFICGLPRSGTSLCTRVLASQGLWLGETIPAGPDNPTGFFENRRLRETVLKPTLAALGADPRGIAPLPRTEALPPHPDLARLMKTAIRTEGYNGDAPWGFKDPKLTLLWPLFARAFPAALWVIVRRDRDKVLTSMARASFLRMHSTSPEYWVPFCNAYDSRLRALADSGASVIEVDAGPVLAGDPGGLKTVCRRAGLGFDRPSAERATGPEAQSPPASKQ</sequence>
<dbReference type="InterPro" id="IPR027417">
    <property type="entry name" value="P-loop_NTPase"/>
</dbReference>
<dbReference type="Proteomes" id="UP000283786">
    <property type="component" value="Chromosome"/>
</dbReference>
<evidence type="ECO:0008006" key="3">
    <source>
        <dbReference type="Google" id="ProtNLM"/>
    </source>
</evidence>
<dbReference type="Gene3D" id="3.40.50.300">
    <property type="entry name" value="P-loop containing nucleotide triphosphate hydrolases"/>
    <property type="match status" value="1"/>
</dbReference>
<keyword evidence="2" id="KW-1185">Reference proteome</keyword>
<dbReference type="KEGG" id="palw:PSAL_034200"/>
<dbReference type="AlphaFoldDB" id="A0A418SIJ3"/>
<protein>
    <recommendedName>
        <fullName evidence="3">Sulfotransferase family protein</fullName>
    </recommendedName>
</protein>
<reference evidence="1 2" key="1">
    <citation type="submission" date="2020-08" db="EMBL/GenBank/DDBJ databases">
        <title>Genome sequence of Rhodobacteraceae bacterium Lw-13e.</title>
        <authorList>
            <person name="Poehlein A."/>
            <person name="Wolter L."/>
            <person name="Daniel R."/>
            <person name="Brinkhoff T."/>
        </authorList>
    </citation>
    <scope>NUCLEOTIDE SEQUENCE [LARGE SCALE GENOMIC DNA]</scope>
    <source>
        <strain evidence="1 2">Lw-13e</strain>
    </source>
</reference>
<evidence type="ECO:0000313" key="1">
    <source>
        <dbReference type="EMBL" id="QPM92157.1"/>
    </source>
</evidence>
<organism evidence="1 2">
    <name type="scientific">Pseudooceanicola algae</name>
    <dbReference type="NCBI Taxonomy" id="1537215"/>
    <lineage>
        <taxon>Bacteria</taxon>
        <taxon>Pseudomonadati</taxon>
        <taxon>Pseudomonadota</taxon>
        <taxon>Alphaproteobacteria</taxon>
        <taxon>Rhodobacterales</taxon>
        <taxon>Paracoccaceae</taxon>
        <taxon>Pseudooceanicola</taxon>
    </lineage>
</organism>
<gene>
    <name evidence="1" type="ORF">PSAL_034200</name>
</gene>
<dbReference type="Pfam" id="PF13469">
    <property type="entry name" value="Sulfotransfer_3"/>
    <property type="match status" value="1"/>
</dbReference>
<dbReference type="SUPFAM" id="SSF52540">
    <property type="entry name" value="P-loop containing nucleoside triphosphate hydrolases"/>
    <property type="match status" value="1"/>
</dbReference>
<proteinExistence type="predicted"/>